<keyword evidence="2" id="KW-1185">Reference proteome</keyword>
<evidence type="ECO:0000313" key="1">
    <source>
        <dbReference type="EMBL" id="KAJ1190256.1"/>
    </source>
</evidence>
<dbReference type="Proteomes" id="UP001066276">
    <property type="component" value="Chromosome 3_1"/>
</dbReference>
<organism evidence="1 2">
    <name type="scientific">Pleurodeles waltl</name>
    <name type="common">Iberian ribbed newt</name>
    <dbReference type="NCBI Taxonomy" id="8319"/>
    <lineage>
        <taxon>Eukaryota</taxon>
        <taxon>Metazoa</taxon>
        <taxon>Chordata</taxon>
        <taxon>Craniata</taxon>
        <taxon>Vertebrata</taxon>
        <taxon>Euteleostomi</taxon>
        <taxon>Amphibia</taxon>
        <taxon>Batrachia</taxon>
        <taxon>Caudata</taxon>
        <taxon>Salamandroidea</taxon>
        <taxon>Salamandridae</taxon>
        <taxon>Pleurodelinae</taxon>
        <taxon>Pleurodeles</taxon>
    </lineage>
</organism>
<proteinExistence type="predicted"/>
<accession>A0AAV7UPE8</accession>
<reference evidence="1" key="1">
    <citation type="journal article" date="2022" name="bioRxiv">
        <title>Sequencing and chromosome-scale assembly of the giantPleurodeles waltlgenome.</title>
        <authorList>
            <person name="Brown T."/>
            <person name="Elewa A."/>
            <person name="Iarovenko S."/>
            <person name="Subramanian E."/>
            <person name="Araus A.J."/>
            <person name="Petzold A."/>
            <person name="Susuki M."/>
            <person name="Suzuki K.-i.T."/>
            <person name="Hayashi T."/>
            <person name="Toyoda A."/>
            <person name="Oliveira C."/>
            <person name="Osipova E."/>
            <person name="Leigh N.D."/>
            <person name="Simon A."/>
            <person name="Yun M.H."/>
        </authorList>
    </citation>
    <scope>NUCLEOTIDE SEQUENCE</scope>
    <source>
        <strain evidence="1">20211129_DDA</strain>
        <tissue evidence="1">Liver</tissue>
    </source>
</reference>
<protein>
    <submittedName>
        <fullName evidence="1">Uncharacterized protein</fullName>
    </submittedName>
</protein>
<name>A0AAV7UPE8_PLEWA</name>
<comment type="caution">
    <text evidence="1">The sequence shown here is derived from an EMBL/GenBank/DDBJ whole genome shotgun (WGS) entry which is preliminary data.</text>
</comment>
<dbReference type="EMBL" id="JANPWB010000005">
    <property type="protein sequence ID" value="KAJ1190256.1"/>
    <property type="molecule type" value="Genomic_DNA"/>
</dbReference>
<sequence>MIALARLHLFTALKEAMDSVEEIPARMAPEEVPSLLGRMASEDTSVEVSTLTHANQPELNLQTVQLMDSSIRSLFRTVSFYLTDEASGPKIDREWGEADHHSQRHDHYGSNSSPVESASVLATQLSSTRRNRSLGNHRFEAKAGVCWDLPFRARLALLEFQWL</sequence>
<gene>
    <name evidence="1" type="ORF">NDU88_006994</name>
</gene>
<dbReference type="AlphaFoldDB" id="A0AAV7UPE8"/>
<evidence type="ECO:0000313" key="2">
    <source>
        <dbReference type="Proteomes" id="UP001066276"/>
    </source>
</evidence>